<dbReference type="SUPFAM" id="SSF51735">
    <property type="entry name" value="NAD(P)-binding Rossmann-fold domains"/>
    <property type="match status" value="1"/>
</dbReference>
<dbReference type="Gene3D" id="3.30.360.10">
    <property type="entry name" value="Dihydrodipicolinate Reductase, domain 2"/>
    <property type="match status" value="1"/>
</dbReference>
<name>A0A8X7C6A8_9ARAC</name>
<dbReference type="AlphaFoldDB" id="A0A8X7C6A8"/>
<dbReference type="GO" id="GO:0000166">
    <property type="term" value="F:nucleotide binding"/>
    <property type="evidence" value="ECO:0007669"/>
    <property type="project" value="InterPro"/>
</dbReference>
<dbReference type="GO" id="GO:0005737">
    <property type="term" value="C:cytoplasm"/>
    <property type="evidence" value="ECO:0007669"/>
    <property type="project" value="TreeGrafter"/>
</dbReference>
<dbReference type="GO" id="GO:0006740">
    <property type="term" value="P:NADPH regeneration"/>
    <property type="evidence" value="ECO:0007669"/>
    <property type="project" value="TreeGrafter"/>
</dbReference>
<evidence type="ECO:0000256" key="1">
    <source>
        <dbReference type="ARBA" id="ARBA00010928"/>
    </source>
</evidence>
<proteinExistence type="inferred from homology"/>
<dbReference type="GO" id="GO:0016491">
    <property type="term" value="F:oxidoreductase activity"/>
    <property type="evidence" value="ECO:0007669"/>
    <property type="project" value="UniProtKB-KW"/>
</dbReference>
<feature type="domain" description="Gfo/Idh/MocA-like oxidoreductase N-terminal" evidence="3">
    <location>
        <begin position="56"/>
        <end position="176"/>
    </location>
</feature>
<evidence type="ECO:0000256" key="2">
    <source>
        <dbReference type="ARBA" id="ARBA00023002"/>
    </source>
</evidence>
<comment type="caution">
    <text evidence="5">The sequence shown here is derived from an EMBL/GenBank/DDBJ whole genome shotgun (WGS) entry which is preliminary data.</text>
</comment>
<gene>
    <name evidence="5" type="primary">iolG</name>
    <name evidence="5" type="ORF">TNIN_66121</name>
</gene>
<feature type="non-terminal residue" evidence="5">
    <location>
        <position position="396"/>
    </location>
</feature>
<evidence type="ECO:0000313" key="5">
    <source>
        <dbReference type="EMBL" id="GFY59011.1"/>
    </source>
</evidence>
<comment type="similarity">
    <text evidence="1">Belongs to the Gfo/Idh/MocA family.</text>
</comment>
<protein>
    <submittedName>
        <fullName evidence="5">Myo-inositol 2-dehydrogenase</fullName>
    </submittedName>
</protein>
<dbReference type="InterPro" id="IPR000683">
    <property type="entry name" value="Gfo/Idh/MocA-like_OxRdtase_N"/>
</dbReference>
<dbReference type="OrthoDB" id="64915at2759"/>
<evidence type="ECO:0000259" key="4">
    <source>
        <dbReference type="Pfam" id="PF22725"/>
    </source>
</evidence>
<dbReference type="Proteomes" id="UP000886998">
    <property type="component" value="Unassembled WGS sequence"/>
</dbReference>
<organism evidence="5 6">
    <name type="scientific">Trichonephila inaurata madagascariensis</name>
    <dbReference type="NCBI Taxonomy" id="2747483"/>
    <lineage>
        <taxon>Eukaryota</taxon>
        <taxon>Metazoa</taxon>
        <taxon>Ecdysozoa</taxon>
        <taxon>Arthropoda</taxon>
        <taxon>Chelicerata</taxon>
        <taxon>Arachnida</taxon>
        <taxon>Araneae</taxon>
        <taxon>Araneomorphae</taxon>
        <taxon>Entelegynae</taxon>
        <taxon>Araneoidea</taxon>
        <taxon>Nephilidae</taxon>
        <taxon>Trichonephila</taxon>
        <taxon>Trichonephila inaurata</taxon>
    </lineage>
</organism>
<dbReference type="Gene3D" id="3.40.50.720">
    <property type="entry name" value="NAD(P)-binding Rossmann-like Domain"/>
    <property type="match status" value="1"/>
</dbReference>
<accession>A0A8X7C6A8</accession>
<keyword evidence="6" id="KW-1185">Reference proteome</keyword>
<feature type="domain" description="GFO/IDH/MocA-like oxidoreductase" evidence="4">
    <location>
        <begin position="189"/>
        <end position="307"/>
    </location>
</feature>
<dbReference type="PANTHER" id="PTHR42840">
    <property type="entry name" value="NAD(P)-BINDING ROSSMANN-FOLD SUPERFAMILY PROTEIN-RELATED"/>
    <property type="match status" value="1"/>
</dbReference>
<reference evidence="5" key="1">
    <citation type="submission" date="2020-08" db="EMBL/GenBank/DDBJ databases">
        <title>Multicomponent nature underlies the extraordinary mechanical properties of spider dragline silk.</title>
        <authorList>
            <person name="Kono N."/>
            <person name="Nakamura H."/>
            <person name="Mori M."/>
            <person name="Yoshida Y."/>
            <person name="Ohtoshi R."/>
            <person name="Malay A.D."/>
            <person name="Moran D.A.P."/>
            <person name="Tomita M."/>
            <person name="Numata K."/>
            <person name="Arakawa K."/>
        </authorList>
    </citation>
    <scope>NUCLEOTIDE SEQUENCE</scope>
</reference>
<dbReference type="Pfam" id="PF22725">
    <property type="entry name" value="GFO_IDH_MocA_C3"/>
    <property type="match status" value="1"/>
</dbReference>
<dbReference type="InterPro" id="IPR036291">
    <property type="entry name" value="NAD(P)-bd_dom_sf"/>
</dbReference>
<sequence>GPSADCEARFLYKNSAISILNVHCGHWDKPKRIKYKSEMEGIQSKSNVVESLPEVGIAIFGLGRIGTIHLDNLRRNPRVNILYCVEESSERVNYVRNKWKLFEPETTFLKPSEQDKVFKDKRIDAVLICTPTFTHEEICLKSLESGKAVFCEKPLALDDDGIERCLEAAKKYKRPLLCAFNRRFDPGLRSVKDRIESGEIGQVQVIKTCSRDSPKPSVDYLKISGGIFHDCAVHDIDYICWILGEYPCSVSSFAHAHYDDIKELGDHDTVCIIMKFPSGKLATVDLSRCAVYGYDQRVEVFGNNGMLTCGEQRPTGVRCHNGKGATSVPIFFSFASRYQESYAIEMEHFLSVVQGLEECNVKGESILAVSKIASACEESVREGKVIPLKWDCQNGF</sequence>
<evidence type="ECO:0000259" key="3">
    <source>
        <dbReference type="Pfam" id="PF01408"/>
    </source>
</evidence>
<dbReference type="EMBL" id="BMAV01012387">
    <property type="protein sequence ID" value="GFY59011.1"/>
    <property type="molecule type" value="Genomic_DNA"/>
</dbReference>
<dbReference type="Pfam" id="PF01408">
    <property type="entry name" value="GFO_IDH_MocA"/>
    <property type="match status" value="1"/>
</dbReference>
<evidence type="ECO:0000313" key="6">
    <source>
        <dbReference type="Proteomes" id="UP000886998"/>
    </source>
</evidence>
<keyword evidence="2" id="KW-0560">Oxidoreductase</keyword>
<dbReference type="PANTHER" id="PTHR42840:SF3">
    <property type="entry name" value="BINDING ROSSMANN FOLD OXIDOREDUCTASE, PUTATIVE (AFU_ORTHOLOGUE AFUA_2G10240)-RELATED"/>
    <property type="match status" value="1"/>
</dbReference>
<dbReference type="SUPFAM" id="SSF55347">
    <property type="entry name" value="Glyceraldehyde-3-phosphate dehydrogenase-like, C-terminal domain"/>
    <property type="match status" value="1"/>
</dbReference>
<dbReference type="InterPro" id="IPR055170">
    <property type="entry name" value="GFO_IDH_MocA-like_dom"/>
</dbReference>